<feature type="transmembrane region" description="Helical" evidence="2">
    <location>
        <begin position="138"/>
        <end position="161"/>
    </location>
</feature>
<comment type="caution">
    <text evidence="3">The sequence shown here is derived from an EMBL/GenBank/DDBJ whole genome shotgun (WGS) entry which is preliminary data.</text>
</comment>
<proteinExistence type="predicted"/>
<name>A0AA39XTE0_9PEZI</name>
<keyword evidence="4" id="KW-1185">Reference proteome</keyword>
<protein>
    <submittedName>
        <fullName evidence="3">Uncharacterized protein</fullName>
    </submittedName>
</protein>
<keyword evidence="2" id="KW-1133">Transmembrane helix</keyword>
<keyword evidence="2" id="KW-0472">Membrane</keyword>
<dbReference type="AlphaFoldDB" id="A0AA39XTE0"/>
<dbReference type="Proteomes" id="UP001174936">
    <property type="component" value="Unassembled WGS sequence"/>
</dbReference>
<reference evidence="3" key="1">
    <citation type="submission" date="2023-06" db="EMBL/GenBank/DDBJ databases">
        <title>Genome-scale phylogeny and comparative genomics of the fungal order Sordariales.</title>
        <authorList>
            <consortium name="Lawrence Berkeley National Laboratory"/>
            <person name="Hensen N."/>
            <person name="Bonometti L."/>
            <person name="Westerberg I."/>
            <person name="Brannstrom I.O."/>
            <person name="Guillou S."/>
            <person name="Cros-Aarteil S."/>
            <person name="Calhoun S."/>
            <person name="Haridas S."/>
            <person name="Kuo A."/>
            <person name="Mondo S."/>
            <person name="Pangilinan J."/>
            <person name="Riley R."/>
            <person name="Labutti K."/>
            <person name="Andreopoulos B."/>
            <person name="Lipzen A."/>
            <person name="Chen C."/>
            <person name="Yanf M."/>
            <person name="Daum C."/>
            <person name="Ng V."/>
            <person name="Clum A."/>
            <person name="Steindorff A."/>
            <person name="Ohm R."/>
            <person name="Martin F."/>
            <person name="Silar P."/>
            <person name="Natvig D."/>
            <person name="Lalanne C."/>
            <person name="Gautier V."/>
            <person name="Ament-Velasquez S.L."/>
            <person name="Kruys A."/>
            <person name="Hutchinson M.I."/>
            <person name="Powell A.J."/>
            <person name="Barry K."/>
            <person name="Miller A.N."/>
            <person name="Grigoriev I.V."/>
            <person name="Debuchy R."/>
            <person name="Gladieux P."/>
            <person name="Thoren M.H."/>
            <person name="Johannesson H."/>
        </authorList>
    </citation>
    <scope>NUCLEOTIDE SEQUENCE</scope>
    <source>
        <strain evidence="3">SMH2532-1</strain>
    </source>
</reference>
<gene>
    <name evidence="3" type="ORF">B0T16DRAFT_423870</name>
</gene>
<dbReference type="EMBL" id="JAULSV010000007">
    <property type="protein sequence ID" value="KAK0639884.1"/>
    <property type="molecule type" value="Genomic_DNA"/>
</dbReference>
<evidence type="ECO:0000313" key="4">
    <source>
        <dbReference type="Proteomes" id="UP001174936"/>
    </source>
</evidence>
<feature type="region of interest" description="Disordered" evidence="1">
    <location>
        <begin position="198"/>
        <end position="224"/>
    </location>
</feature>
<keyword evidence="2" id="KW-0812">Transmembrane</keyword>
<feature type="region of interest" description="Disordered" evidence="1">
    <location>
        <begin position="116"/>
        <end position="135"/>
    </location>
</feature>
<organism evidence="3 4">
    <name type="scientific">Cercophora newfieldiana</name>
    <dbReference type="NCBI Taxonomy" id="92897"/>
    <lineage>
        <taxon>Eukaryota</taxon>
        <taxon>Fungi</taxon>
        <taxon>Dikarya</taxon>
        <taxon>Ascomycota</taxon>
        <taxon>Pezizomycotina</taxon>
        <taxon>Sordariomycetes</taxon>
        <taxon>Sordariomycetidae</taxon>
        <taxon>Sordariales</taxon>
        <taxon>Lasiosphaeriaceae</taxon>
        <taxon>Cercophora</taxon>
    </lineage>
</organism>
<accession>A0AA39XTE0</accession>
<evidence type="ECO:0000256" key="2">
    <source>
        <dbReference type="SAM" id="Phobius"/>
    </source>
</evidence>
<evidence type="ECO:0000313" key="3">
    <source>
        <dbReference type="EMBL" id="KAK0639884.1"/>
    </source>
</evidence>
<feature type="compositionally biased region" description="Polar residues" evidence="1">
    <location>
        <begin position="198"/>
        <end position="214"/>
    </location>
</feature>
<evidence type="ECO:0000256" key="1">
    <source>
        <dbReference type="SAM" id="MobiDB-lite"/>
    </source>
</evidence>
<sequence>MAQTVLQPFQGYEITLPTLSSSAYFCQASEVWSTVGNRAACCVPGQVCQLWTACNEGTWTRTDGVTGTCPPDDPNCAQLVIFDKYPLPTSSWTKMHCAKDNTAEGPLYREIITSSVPPAATAPPTPSDTPQAQSSPPAWIAGPIVGGLAVIVVMVLSAFWLGMKWGRKREQSSEQTAPSGGCDHLPPRVVQNHGVQRQIQPNTAKSTARNSVSTFLAFGETEPR</sequence>